<feature type="region of interest" description="Disordered" evidence="1">
    <location>
        <begin position="1"/>
        <end position="34"/>
    </location>
</feature>
<keyword evidence="3" id="KW-1185">Reference proteome</keyword>
<name>A0AAV6MDK5_9ROSI</name>
<evidence type="ECO:0000256" key="1">
    <source>
        <dbReference type="SAM" id="MobiDB-lite"/>
    </source>
</evidence>
<protein>
    <recommendedName>
        <fullName evidence="4">Nudix hydrolase domain-containing protein</fullName>
    </recommendedName>
</protein>
<comment type="caution">
    <text evidence="2">The sequence shown here is derived from an EMBL/GenBank/DDBJ whole genome shotgun (WGS) entry which is preliminary data.</text>
</comment>
<reference evidence="2 3" key="1">
    <citation type="journal article" date="2021" name="Hortic Res">
        <title>The domestication of Cucurbita argyrosperma as revealed by the genome of its wild relative.</title>
        <authorList>
            <person name="Barrera-Redondo J."/>
            <person name="Sanchez-de la Vega G."/>
            <person name="Aguirre-Liguori J.A."/>
            <person name="Castellanos-Morales G."/>
            <person name="Gutierrez-Guerrero Y.T."/>
            <person name="Aguirre-Dugua X."/>
            <person name="Aguirre-Planter E."/>
            <person name="Tenaillon M.I."/>
            <person name="Lira-Saade R."/>
            <person name="Eguiarte L.E."/>
        </authorList>
    </citation>
    <scope>NUCLEOTIDE SEQUENCE [LARGE SCALE GENOMIC DNA]</scope>
    <source>
        <strain evidence="2">JBR-2021</strain>
    </source>
</reference>
<dbReference type="PANTHER" id="PTHR36395:SF1">
    <property type="entry name" value="RING-H2 ZINC FINGER PROTEIN"/>
    <property type="match status" value="1"/>
</dbReference>
<accession>A0AAV6MDK5</accession>
<evidence type="ECO:0000313" key="2">
    <source>
        <dbReference type="EMBL" id="KAG6579291.1"/>
    </source>
</evidence>
<proteinExistence type="predicted"/>
<evidence type="ECO:0008006" key="4">
    <source>
        <dbReference type="Google" id="ProtNLM"/>
    </source>
</evidence>
<dbReference type="Proteomes" id="UP000685013">
    <property type="component" value="Chromosome 15"/>
</dbReference>
<gene>
    <name evidence="2" type="ORF">SDJN03_23739</name>
</gene>
<dbReference type="EMBL" id="JAGKQH010000015">
    <property type="protein sequence ID" value="KAG6579291.1"/>
    <property type="molecule type" value="Genomic_DNA"/>
</dbReference>
<feature type="non-terminal residue" evidence="2">
    <location>
        <position position="1"/>
    </location>
</feature>
<organism evidence="2 3">
    <name type="scientific">Cucurbita argyrosperma subsp. sororia</name>
    <dbReference type="NCBI Taxonomy" id="37648"/>
    <lineage>
        <taxon>Eukaryota</taxon>
        <taxon>Viridiplantae</taxon>
        <taxon>Streptophyta</taxon>
        <taxon>Embryophyta</taxon>
        <taxon>Tracheophyta</taxon>
        <taxon>Spermatophyta</taxon>
        <taxon>Magnoliopsida</taxon>
        <taxon>eudicotyledons</taxon>
        <taxon>Gunneridae</taxon>
        <taxon>Pentapetalae</taxon>
        <taxon>rosids</taxon>
        <taxon>fabids</taxon>
        <taxon>Cucurbitales</taxon>
        <taxon>Cucurbitaceae</taxon>
        <taxon>Cucurbiteae</taxon>
        <taxon>Cucurbita</taxon>
    </lineage>
</organism>
<dbReference type="AlphaFoldDB" id="A0AAV6MDK5"/>
<evidence type="ECO:0000313" key="3">
    <source>
        <dbReference type="Proteomes" id="UP000685013"/>
    </source>
</evidence>
<dbReference type="PANTHER" id="PTHR36395">
    <property type="entry name" value="RING-H2 ZINC FINGER PROTEIN"/>
    <property type="match status" value="1"/>
</dbReference>
<sequence length="327" mass="36741">MWSVFHIKRSASAPHSSCTSSSSPSSSPSSSASVSSGYCRMELRIDFKAHRRLQSRSPPLPDFFLAALSLFVFLSSSSSRSFKFPLLCIQSNPRRFLKTPSMSFSHPNSGRTPHDAHRLHPFTSPQSLSDWLKPRLPSDSFASWGVKPGTKNVHNLWLELSEGETSLADSNPPIRTVQVLSLRIIDNHRRILLESHQQLSDGTLRNRNRPLSEKMKPNETPESAVYRAVKEELGSILGDSDCSEIVKIVPDSYKMKIEERNSASYPGLPACYVLHSMDVLVEGLPKEDFCTVEEEEYVNSEETSIADEAVSVKKHFWKWVSLDSLDF</sequence>
<feature type="compositionally biased region" description="Low complexity" evidence="1">
    <location>
        <begin position="10"/>
        <end position="34"/>
    </location>
</feature>